<feature type="signal peptide" evidence="1">
    <location>
        <begin position="1"/>
        <end position="17"/>
    </location>
</feature>
<accession>A0A5E4FIP6</accession>
<feature type="chain" id="PRO_5023118055" evidence="1">
    <location>
        <begin position="18"/>
        <end position="117"/>
    </location>
</feature>
<dbReference type="Gramene" id="VVA25528">
    <property type="protein sequence ID" value="VVA25528"/>
    <property type="gene ID" value="Prudul26B026591"/>
</dbReference>
<evidence type="ECO:0000256" key="1">
    <source>
        <dbReference type="SAM" id="SignalP"/>
    </source>
</evidence>
<organism evidence="2 3">
    <name type="scientific">Prunus dulcis</name>
    <name type="common">Almond</name>
    <name type="synonym">Amygdalus dulcis</name>
    <dbReference type="NCBI Taxonomy" id="3755"/>
    <lineage>
        <taxon>Eukaryota</taxon>
        <taxon>Viridiplantae</taxon>
        <taxon>Streptophyta</taxon>
        <taxon>Embryophyta</taxon>
        <taxon>Tracheophyta</taxon>
        <taxon>Spermatophyta</taxon>
        <taxon>Magnoliopsida</taxon>
        <taxon>eudicotyledons</taxon>
        <taxon>Gunneridae</taxon>
        <taxon>Pentapetalae</taxon>
        <taxon>rosids</taxon>
        <taxon>fabids</taxon>
        <taxon>Rosales</taxon>
        <taxon>Rosaceae</taxon>
        <taxon>Amygdaloideae</taxon>
        <taxon>Amygdaleae</taxon>
        <taxon>Prunus</taxon>
    </lineage>
</organism>
<dbReference type="EMBL" id="CABIKO010000095">
    <property type="protein sequence ID" value="VVA25528.1"/>
    <property type="molecule type" value="Genomic_DNA"/>
</dbReference>
<keyword evidence="1" id="KW-0732">Signal</keyword>
<evidence type="ECO:0000313" key="3">
    <source>
        <dbReference type="Proteomes" id="UP000327085"/>
    </source>
</evidence>
<dbReference type="InParanoid" id="A0A5E4FIP6"/>
<sequence length="117" mass="13561">MQVVFLSLSSFFTLLFSMSHNPDCKKSQCMKSSWFGIKEEIPFASNQTLPLCALMFSLMWCTWEEGRVWPTFPLWCHPMCVKIQLLTGAFYAVICILASYLDNKIFIFKACFSNSMR</sequence>
<dbReference type="Proteomes" id="UP000327085">
    <property type="component" value="Chromosome 2"/>
</dbReference>
<dbReference type="AlphaFoldDB" id="A0A5E4FIP6"/>
<gene>
    <name evidence="2" type="ORF">ALMOND_2B026591</name>
</gene>
<reference evidence="3" key="1">
    <citation type="journal article" date="2020" name="Plant J.">
        <title>Transposons played a major role in the diversification between the closely related almond and peach genomes: results from the almond genome sequence.</title>
        <authorList>
            <person name="Alioto T."/>
            <person name="Alexiou K.G."/>
            <person name="Bardil A."/>
            <person name="Barteri F."/>
            <person name="Castanera R."/>
            <person name="Cruz F."/>
            <person name="Dhingra A."/>
            <person name="Duval H."/>
            <person name="Fernandez I Marti A."/>
            <person name="Frias L."/>
            <person name="Galan B."/>
            <person name="Garcia J.L."/>
            <person name="Howad W."/>
            <person name="Gomez-Garrido J."/>
            <person name="Gut M."/>
            <person name="Julca I."/>
            <person name="Morata J."/>
            <person name="Puigdomenech P."/>
            <person name="Ribeca P."/>
            <person name="Rubio Cabetas M.J."/>
            <person name="Vlasova A."/>
            <person name="Wirthensohn M."/>
            <person name="Garcia-Mas J."/>
            <person name="Gabaldon T."/>
            <person name="Casacuberta J.M."/>
            <person name="Arus P."/>
        </authorList>
    </citation>
    <scope>NUCLEOTIDE SEQUENCE [LARGE SCALE GENOMIC DNA]</scope>
    <source>
        <strain evidence="3">cv. Texas</strain>
    </source>
</reference>
<protein>
    <submittedName>
        <fullName evidence="2">PREDICTED: PRUPE_2G194500</fullName>
    </submittedName>
</protein>
<proteinExistence type="predicted"/>
<name>A0A5E4FIP6_PRUDU</name>
<evidence type="ECO:0000313" key="2">
    <source>
        <dbReference type="EMBL" id="VVA25528.1"/>
    </source>
</evidence>